<name>F4QMC9_9CAUL</name>
<evidence type="ECO:0000313" key="2">
    <source>
        <dbReference type="Proteomes" id="UP000006512"/>
    </source>
</evidence>
<dbReference type="HOGENOM" id="CLU_2875986_0_0_5"/>
<organism evidence="1 2">
    <name type="scientific">Asticcacaulis biprosthecium C19</name>
    <dbReference type="NCBI Taxonomy" id="715226"/>
    <lineage>
        <taxon>Bacteria</taxon>
        <taxon>Pseudomonadati</taxon>
        <taxon>Pseudomonadota</taxon>
        <taxon>Alphaproteobacteria</taxon>
        <taxon>Caulobacterales</taxon>
        <taxon>Caulobacteraceae</taxon>
        <taxon>Asticcacaulis</taxon>
    </lineage>
</organism>
<dbReference type="Proteomes" id="UP000006512">
    <property type="component" value="Unassembled WGS sequence"/>
</dbReference>
<sequence>MDARLASFDGEVYRGRGRGPGSVGLGLRALCKAIEKSVFLAPEEGRMRAVPDETISTKIAERT</sequence>
<gene>
    <name evidence="1" type="ORF">ABI_27850</name>
</gene>
<dbReference type="STRING" id="715226.ABI_27850"/>
<dbReference type="AlphaFoldDB" id="F4QMC9"/>
<protein>
    <submittedName>
        <fullName evidence="1">Uncharacterized protein</fullName>
    </submittedName>
</protein>
<keyword evidence="2" id="KW-1185">Reference proteome</keyword>
<evidence type="ECO:0000313" key="1">
    <source>
        <dbReference type="EMBL" id="EGF91370.1"/>
    </source>
</evidence>
<reference evidence="2" key="1">
    <citation type="submission" date="2011-03" db="EMBL/GenBank/DDBJ databases">
        <title>Draft genome sequence of Brevundimonas diminuta.</title>
        <authorList>
            <person name="Brown P.J.B."/>
            <person name="Buechlein A."/>
            <person name="Hemmerich C."/>
            <person name="Brun Y.V."/>
        </authorList>
    </citation>
    <scope>NUCLEOTIDE SEQUENCE [LARGE SCALE GENOMIC DNA]</scope>
    <source>
        <strain evidence="2">C19</strain>
    </source>
</reference>
<accession>F4QMC9</accession>
<dbReference type="EMBL" id="GL883078">
    <property type="protein sequence ID" value="EGF91370.1"/>
    <property type="molecule type" value="Genomic_DNA"/>
</dbReference>
<proteinExistence type="predicted"/>